<dbReference type="KEGG" id="izh:FEM41_11365"/>
<organism evidence="1 2">
    <name type="scientific">Jejubacter calystegiae</name>
    <dbReference type="NCBI Taxonomy" id="2579935"/>
    <lineage>
        <taxon>Bacteria</taxon>
        <taxon>Pseudomonadati</taxon>
        <taxon>Pseudomonadota</taxon>
        <taxon>Gammaproteobacteria</taxon>
        <taxon>Enterobacterales</taxon>
        <taxon>Enterobacteriaceae</taxon>
        <taxon>Jejubacter</taxon>
    </lineage>
</organism>
<protein>
    <submittedName>
        <fullName evidence="1">Type VI secretion protein ImpA</fullName>
    </submittedName>
</protein>
<dbReference type="AlphaFoldDB" id="A0A4P8YK86"/>
<sequence>MAILHPQECFLLEQYSSAEHIAATRDAIIEFIDAHEAAYARYQQELPVRGRSEPLWKQADVVWGNRVLPNIRTAREQYINAYIYRTHNDPQAFRIGHTMKDFRRGISEFWDGWMTDEEQMRIARAESKANKLDKRLSLTVSDLWVEGDLTYLGQSSLYSLADLPGRIPRYQLDNSVRIEPGEAPVVTGIYLPDVEFAAAQFLYPCDWNPGDVPVRQGVRRSDWVDEDTGKRDYSWEESRWAETGWTLIRRVEGEYLDVPPEGFFPNGTPEELYSWPEREAGYLSRKGEPVSAWSGEPALHSGDWSAFTGNEMKHVTLSKGAALPYLPGENNSQQRACWTLVKREDGGPLTRES</sequence>
<proteinExistence type="predicted"/>
<reference evidence="1 2" key="1">
    <citation type="submission" date="2019-05" db="EMBL/GenBank/DDBJ databases">
        <title>Complete genome sequence of Izhakiella calystegiae KSNA2, an endophyte isolated from beach morning glory (Calystegia soldanella).</title>
        <authorList>
            <person name="Jiang L."/>
            <person name="Jeong J.C."/>
            <person name="Kim C.Y."/>
            <person name="Kim D.H."/>
            <person name="Kim S.W."/>
            <person name="Lee j."/>
        </authorList>
    </citation>
    <scope>NUCLEOTIDE SEQUENCE [LARGE SCALE GENOMIC DNA]</scope>
    <source>
        <strain evidence="1 2">KSNA2</strain>
    </source>
</reference>
<name>A0A4P8YK86_9ENTR</name>
<evidence type="ECO:0000313" key="1">
    <source>
        <dbReference type="EMBL" id="QCT20208.1"/>
    </source>
</evidence>
<dbReference type="OrthoDB" id="8986326at2"/>
<accession>A0A4P8YK86</accession>
<dbReference type="EMBL" id="CP040428">
    <property type="protein sequence ID" value="QCT20208.1"/>
    <property type="molecule type" value="Genomic_DNA"/>
</dbReference>
<dbReference type="Proteomes" id="UP000302163">
    <property type="component" value="Chromosome"/>
</dbReference>
<keyword evidence="2" id="KW-1185">Reference proteome</keyword>
<gene>
    <name evidence="1" type="ORF">FEM41_11365</name>
</gene>
<dbReference type="RefSeq" id="WP_138096083.1">
    <property type="nucleotide sequence ID" value="NZ_CP040428.1"/>
</dbReference>
<evidence type="ECO:0000313" key="2">
    <source>
        <dbReference type="Proteomes" id="UP000302163"/>
    </source>
</evidence>